<dbReference type="Proteomes" id="UP000184066">
    <property type="component" value="Unassembled WGS sequence"/>
</dbReference>
<dbReference type="InterPro" id="IPR002912">
    <property type="entry name" value="ACT_dom"/>
</dbReference>
<dbReference type="InterPro" id="IPR043519">
    <property type="entry name" value="NT_sf"/>
</dbReference>
<name>A0A1M7S964_9RHOB</name>
<dbReference type="Gene3D" id="1.10.3210.10">
    <property type="entry name" value="Hypothetical protein af1432"/>
    <property type="match status" value="1"/>
</dbReference>
<accession>A0A1M7S964</accession>
<dbReference type="NCBIfam" id="TIGR00691">
    <property type="entry name" value="spoT_relA"/>
    <property type="match status" value="1"/>
</dbReference>
<dbReference type="SUPFAM" id="SSF81301">
    <property type="entry name" value="Nucleotidyltransferase"/>
    <property type="match status" value="1"/>
</dbReference>
<dbReference type="Pfam" id="PF19296">
    <property type="entry name" value="RelA_AH_RIS"/>
    <property type="match status" value="2"/>
</dbReference>
<evidence type="ECO:0000259" key="8">
    <source>
        <dbReference type="PROSITE" id="PS51671"/>
    </source>
</evidence>
<gene>
    <name evidence="11" type="ORF">SAMN05216200_10270</name>
</gene>
<organism evidence="11 12">
    <name type="scientific">Oceanicella actignis</name>
    <dbReference type="NCBI Taxonomy" id="1189325"/>
    <lineage>
        <taxon>Bacteria</taxon>
        <taxon>Pseudomonadati</taxon>
        <taxon>Pseudomonadota</taxon>
        <taxon>Alphaproteobacteria</taxon>
        <taxon>Rhodobacterales</taxon>
        <taxon>Paracoccaceae</taxon>
        <taxon>Oceanicella</taxon>
    </lineage>
</organism>
<evidence type="ECO:0000256" key="5">
    <source>
        <dbReference type="ARBA" id="ARBA00048244"/>
    </source>
</evidence>
<protein>
    <recommendedName>
        <fullName evidence="2">GTP pyrophosphokinase rsh</fullName>
        <ecNumber evidence="1">2.7.6.5</ecNumber>
    </recommendedName>
    <alternativeName>
        <fullName evidence="4">(p)ppGpp synthase</fullName>
    </alternativeName>
    <alternativeName>
        <fullName evidence="3">ATP:GTP 3'-pyrophosphotransferase</fullName>
    </alternativeName>
</protein>
<evidence type="ECO:0000256" key="1">
    <source>
        <dbReference type="ARBA" id="ARBA00013251"/>
    </source>
</evidence>
<evidence type="ECO:0000259" key="9">
    <source>
        <dbReference type="PROSITE" id="PS51831"/>
    </source>
</evidence>
<dbReference type="CDD" id="cd01668">
    <property type="entry name" value="TGS_RSH"/>
    <property type="match status" value="1"/>
</dbReference>
<dbReference type="EC" id="2.7.6.5" evidence="1"/>
<dbReference type="FunFam" id="3.30.460.10:FF:000001">
    <property type="entry name" value="GTP pyrophosphokinase RelA"/>
    <property type="match status" value="1"/>
</dbReference>
<dbReference type="FunFam" id="1.10.3210.10:FF:000001">
    <property type="entry name" value="GTP pyrophosphokinase RelA"/>
    <property type="match status" value="1"/>
</dbReference>
<dbReference type="InterPro" id="IPR012676">
    <property type="entry name" value="TGS-like"/>
</dbReference>
<dbReference type="FunFam" id="3.10.20.30:FF:000002">
    <property type="entry name" value="GTP pyrophosphokinase (RelA/SpoT)"/>
    <property type="match status" value="1"/>
</dbReference>
<dbReference type="CDD" id="cd05399">
    <property type="entry name" value="NT_Rel-Spo_like"/>
    <property type="match status" value="1"/>
</dbReference>
<dbReference type="InterPro" id="IPR012675">
    <property type="entry name" value="Beta-grasp_dom_sf"/>
</dbReference>
<evidence type="ECO:0000313" key="11">
    <source>
        <dbReference type="EMBL" id="SHN54983.1"/>
    </source>
</evidence>
<dbReference type="STRING" id="1189325.SAMN04488119_103438"/>
<dbReference type="CDD" id="cd00077">
    <property type="entry name" value="HDc"/>
    <property type="match status" value="1"/>
</dbReference>
<dbReference type="GO" id="GO:0008893">
    <property type="term" value="F:guanosine-3',5'-bis(diphosphate) 3'-diphosphatase activity"/>
    <property type="evidence" value="ECO:0007669"/>
    <property type="project" value="TreeGrafter"/>
</dbReference>
<dbReference type="EMBL" id="FRDL01000002">
    <property type="protein sequence ID" value="SHN54983.1"/>
    <property type="molecule type" value="Genomic_DNA"/>
</dbReference>
<dbReference type="Pfam" id="PF02824">
    <property type="entry name" value="TGS"/>
    <property type="match status" value="1"/>
</dbReference>
<dbReference type="GO" id="GO:0042594">
    <property type="term" value="P:response to starvation"/>
    <property type="evidence" value="ECO:0007669"/>
    <property type="project" value="TreeGrafter"/>
</dbReference>
<dbReference type="SUPFAM" id="SSF81271">
    <property type="entry name" value="TGS-like"/>
    <property type="match status" value="1"/>
</dbReference>
<dbReference type="AlphaFoldDB" id="A0A1M7S964"/>
<dbReference type="PANTHER" id="PTHR21262">
    <property type="entry name" value="GUANOSINE-3',5'-BIS DIPHOSPHATE 3'-PYROPHOSPHOHYDROLASE"/>
    <property type="match status" value="1"/>
</dbReference>
<comment type="catalytic activity">
    <reaction evidence="5">
        <text>GTP + ATP = guanosine 3'-diphosphate 5'-triphosphate + AMP</text>
        <dbReference type="Rhea" id="RHEA:22088"/>
        <dbReference type="ChEBI" id="CHEBI:30616"/>
        <dbReference type="ChEBI" id="CHEBI:37565"/>
        <dbReference type="ChEBI" id="CHEBI:142410"/>
        <dbReference type="ChEBI" id="CHEBI:456215"/>
        <dbReference type="EC" id="2.7.6.5"/>
    </reaction>
</comment>
<dbReference type="InterPro" id="IPR033655">
    <property type="entry name" value="TGS_RelA/SpoT"/>
</dbReference>
<dbReference type="SUPFAM" id="SSF55021">
    <property type="entry name" value="ACT-like"/>
    <property type="match status" value="1"/>
</dbReference>
<dbReference type="PROSITE" id="PS51831">
    <property type="entry name" value="HD"/>
    <property type="match status" value="1"/>
</dbReference>
<proteinExistence type="inferred from homology"/>
<evidence type="ECO:0000256" key="2">
    <source>
        <dbReference type="ARBA" id="ARBA00014315"/>
    </source>
</evidence>
<feature type="domain" description="ACT" evidence="8">
    <location>
        <begin position="628"/>
        <end position="702"/>
    </location>
</feature>
<dbReference type="GO" id="GO:0005886">
    <property type="term" value="C:plasma membrane"/>
    <property type="evidence" value="ECO:0007669"/>
    <property type="project" value="TreeGrafter"/>
</dbReference>
<evidence type="ECO:0000256" key="6">
    <source>
        <dbReference type="RuleBase" id="RU003847"/>
    </source>
</evidence>
<dbReference type="PROSITE" id="PS51671">
    <property type="entry name" value="ACT"/>
    <property type="match status" value="1"/>
</dbReference>
<dbReference type="RefSeq" id="WP_072746176.1">
    <property type="nucleotide sequence ID" value="NZ_FOHL01000003.1"/>
</dbReference>
<dbReference type="SMART" id="SM00954">
    <property type="entry name" value="RelA_SpoT"/>
    <property type="match status" value="1"/>
</dbReference>
<dbReference type="Pfam" id="PF13291">
    <property type="entry name" value="ACT_4"/>
    <property type="match status" value="1"/>
</dbReference>
<evidence type="ECO:0000256" key="4">
    <source>
        <dbReference type="ARBA" id="ARBA00032407"/>
    </source>
</evidence>
<dbReference type="PANTHER" id="PTHR21262:SF36">
    <property type="entry name" value="BIFUNCTIONAL (P)PPGPP SYNTHASE_HYDROLASE SPOT"/>
    <property type="match status" value="1"/>
</dbReference>
<dbReference type="SUPFAM" id="SSF109604">
    <property type="entry name" value="HD-domain/PDEase-like"/>
    <property type="match status" value="1"/>
</dbReference>
<dbReference type="CDD" id="cd04876">
    <property type="entry name" value="ACT_RelA-SpoT"/>
    <property type="match status" value="1"/>
</dbReference>
<dbReference type="SMART" id="SM00471">
    <property type="entry name" value="HDc"/>
    <property type="match status" value="1"/>
</dbReference>
<comment type="similarity">
    <text evidence="6">Belongs to the relA/spoT family.</text>
</comment>
<dbReference type="InterPro" id="IPR045865">
    <property type="entry name" value="ACT-like_dom_sf"/>
</dbReference>
<dbReference type="InterPro" id="IPR045600">
    <property type="entry name" value="RelA/SpoT_AH_RIS"/>
</dbReference>
<dbReference type="InterPro" id="IPR007685">
    <property type="entry name" value="RelA_SpoT"/>
</dbReference>
<dbReference type="Pfam" id="PF04607">
    <property type="entry name" value="RelA_SpoT"/>
    <property type="match status" value="1"/>
</dbReference>
<keyword evidence="11" id="KW-0808">Transferase</keyword>
<sequence>MIRPHELVERIRAYNPNTDEALLNAAYVFGARAHAGQFRKSGEPYWNHPVEVANILAELHLDDATIVTALLHDTVEDTPATHEELRELFGEEIAQLVDGVTKLTKLQLSSAEAEQAENLRKLLLAMSKDVRVLLVKLADRLHNMRTIAHMPPHKQEQKARETMEIYAPLAGRMGMQSMREELEDLAFRVLNPDARRSIMRRFVQLKKETGDLIPQITEDIRAALAAEGVSAQVTGREKRPYSIWRKMQEKGEEFSRLSDIYGFRIITETESDCYRALGAVHRRWRAVPGRFKDYISQPKSNGYRSIHTTVSGRDAKRVEVQIRTRQMHEVAESGIAAHWSYKDGARVDNPFAADPFQWLRNLTESFEQAENPNEFLEHVKLEMFQDQVFCFTPKGKVIKLPRGATPIDFAYAIHTRIGDSCVGAKIDGRRAPLWTKLRNGQTVEIIRADAQRPQPVWEQMVVTGRAKQAIRRALRTEQRAAEIRMGREIARQAFERAGQELSDKALSTAARLMGFASRDDLLQALGAADVTGAQVVAALFPAAAGQAPPAPARGEGPGVIGVSRAHKVRFGPCCAPVPGDRIVGIARKGKGVTVHAIDCPILAAYEDKPELWLDLRWDERAAQAHQTSISLTFAHERGALARVCAVIAEMNADIVQLEFNDRKPDFYRARIDLEVRDVKHVSQIVTMLDAQPIVTEVRRIMPALLDPAGFADEGPGPEAAGDEGVAAQTRDAAPRGAAEDGAQRPAGPDGAGGADAGDGAAEGRGGADRASAEGGAGGKDGAAPETGAAADRARGAGDEGGAEGGAAPQDRAPVAQRRGGAGGAGGATPDTGAAEARPASGAEVENDMAGLFKTGPLRTHGPESG</sequence>
<evidence type="ECO:0000256" key="3">
    <source>
        <dbReference type="ARBA" id="ARBA00029754"/>
    </source>
</evidence>
<keyword evidence="12" id="KW-1185">Reference proteome</keyword>
<feature type="domain" description="TGS" evidence="10">
    <location>
        <begin position="382"/>
        <end position="447"/>
    </location>
</feature>
<feature type="compositionally biased region" description="Low complexity" evidence="7">
    <location>
        <begin position="708"/>
        <end position="727"/>
    </location>
</feature>
<feature type="compositionally biased region" description="Low complexity" evidence="7">
    <location>
        <begin position="781"/>
        <end position="790"/>
    </location>
</feature>
<dbReference type="InterPro" id="IPR004095">
    <property type="entry name" value="TGS"/>
</dbReference>
<keyword evidence="11" id="KW-0418">Kinase</keyword>
<dbReference type="GO" id="GO:0008728">
    <property type="term" value="F:GTP diphosphokinase activity"/>
    <property type="evidence" value="ECO:0007669"/>
    <property type="project" value="UniProtKB-EC"/>
</dbReference>
<feature type="region of interest" description="Disordered" evidence="7">
    <location>
        <begin position="708"/>
        <end position="865"/>
    </location>
</feature>
<dbReference type="InterPro" id="IPR006674">
    <property type="entry name" value="HD_domain"/>
</dbReference>
<dbReference type="GO" id="GO:0016301">
    <property type="term" value="F:kinase activity"/>
    <property type="evidence" value="ECO:0007669"/>
    <property type="project" value="UniProtKB-KW"/>
</dbReference>
<dbReference type="PROSITE" id="PS51880">
    <property type="entry name" value="TGS"/>
    <property type="match status" value="1"/>
</dbReference>
<dbReference type="InterPro" id="IPR004811">
    <property type="entry name" value="RelA/Spo_fam"/>
</dbReference>
<evidence type="ECO:0000256" key="7">
    <source>
        <dbReference type="SAM" id="MobiDB-lite"/>
    </source>
</evidence>
<evidence type="ECO:0000259" key="10">
    <source>
        <dbReference type="PROSITE" id="PS51880"/>
    </source>
</evidence>
<dbReference type="Gene3D" id="3.30.70.260">
    <property type="match status" value="1"/>
</dbReference>
<feature type="compositionally biased region" description="Gly residues" evidence="7">
    <location>
        <begin position="749"/>
        <end position="764"/>
    </location>
</feature>
<dbReference type="InterPro" id="IPR003607">
    <property type="entry name" value="HD/PDEase_dom"/>
</dbReference>
<comment type="function">
    <text evidence="6">In eubacteria ppGpp (guanosine 3'-diphosphate 5'-diphosphate) is a mediator of the stringent response that coordinates a variety of cellular activities in response to changes in nutritional abundance.</text>
</comment>
<feature type="domain" description="HD" evidence="9">
    <location>
        <begin position="45"/>
        <end position="144"/>
    </location>
</feature>
<dbReference type="Gene3D" id="3.10.20.30">
    <property type="match status" value="1"/>
</dbReference>
<evidence type="ECO:0000313" key="12">
    <source>
        <dbReference type="Proteomes" id="UP000184066"/>
    </source>
</evidence>
<dbReference type="GO" id="GO:0015969">
    <property type="term" value="P:guanosine tetraphosphate metabolic process"/>
    <property type="evidence" value="ECO:0007669"/>
    <property type="project" value="InterPro"/>
</dbReference>
<reference evidence="11 12" key="1">
    <citation type="submission" date="2016-12" db="EMBL/GenBank/DDBJ databases">
        <authorList>
            <person name="Song W.-J."/>
            <person name="Kurnit D.M."/>
        </authorList>
    </citation>
    <scope>NUCLEOTIDE SEQUENCE [LARGE SCALE GENOMIC DNA]</scope>
    <source>
        <strain evidence="11 12">CGMCC 1.10808</strain>
    </source>
</reference>
<dbReference type="GO" id="GO:0015949">
    <property type="term" value="P:nucleobase-containing small molecule interconversion"/>
    <property type="evidence" value="ECO:0007669"/>
    <property type="project" value="UniProtKB-ARBA"/>
</dbReference>
<dbReference type="Gene3D" id="3.30.460.10">
    <property type="entry name" value="Beta Polymerase, domain 2"/>
    <property type="match status" value="1"/>
</dbReference>
<dbReference type="Pfam" id="PF13328">
    <property type="entry name" value="HD_4"/>
    <property type="match status" value="1"/>
</dbReference>